<evidence type="ECO:0000313" key="5">
    <source>
        <dbReference type="Proteomes" id="UP000320762"/>
    </source>
</evidence>
<gene>
    <name evidence="4" type="ORF">BD626DRAFT_184309</name>
</gene>
<name>A0A550C185_9AGAR</name>
<sequence>MASDTGPTTIRPVGESKVPPARQHKSAVTVFNLVTMGIIAACAAAYAQYISTRTLELPPQAVWVEQRAYNALGANASYRSHAFDVHFNPTNTVPPFFQVFDKTFAHILGKKATITEIAHNATFAFAHEAPIYDPATEDVYFASNAGGDLGLSGLHANNRVGKISLKGVQADKLNGTAIDLPITLLDLPEEVQMTNGGTGPYYGRLMFINAGRGHRPPSLTLVDPTPPYNTTVLLDNFYGRQFNSLNDVKIHPSGMVFFTDTIYGFLQDFRPDPTFPSQVYRFDPATGGVRAVADGFHKCNGLAFTRDGKTAYVSDTGPANGYYEKDHSAPSAIYAYDVDPKTHQFMNRRLFAFVDAAIPDGIQVDKMGNMYSACGDGVNVWDRKGNLIGKFFLGELSANMVFAGHGRLVILAETKIYLANFAAMTFPLQYPA</sequence>
<evidence type="ECO:0000259" key="3">
    <source>
        <dbReference type="Pfam" id="PF08450"/>
    </source>
</evidence>
<dbReference type="Gene3D" id="2.120.10.30">
    <property type="entry name" value="TolB, C-terminal domain"/>
    <property type="match status" value="1"/>
</dbReference>
<evidence type="ECO:0000256" key="2">
    <source>
        <dbReference type="SAM" id="Phobius"/>
    </source>
</evidence>
<keyword evidence="2" id="KW-0472">Membrane</keyword>
<dbReference type="AlphaFoldDB" id="A0A550C185"/>
<dbReference type="InterPro" id="IPR052988">
    <property type="entry name" value="Oryzine_lactonohydrolase"/>
</dbReference>
<feature type="region of interest" description="Disordered" evidence="1">
    <location>
        <begin position="1"/>
        <end position="20"/>
    </location>
</feature>
<dbReference type="PANTHER" id="PTHR47064:SF2">
    <property type="entry name" value="SMP-30_GLUCONOLACTONASE_LRE-LIKE REGION DOMAIN-CONTAINING PROTEIN-RELATED"/>
    <property type="match status" value="1"/>
</dbReference>
<dbReference type="Proteomes" id="UP000320762">
    <property type="component" value="Unassembled WGS sequence"/>
</dbReference>
<dbReference type="SUPFAM" id="SSF63829">
    <property type="entry name" value="Calcium-dependent phosphotriesterase"/>
    <property type="match status" value="1"/>
</dbReference>
<proteinExistence type="predicted"/>
<dbReference type="OrthoDB" id="423498at2759"/>
<keyword evidence="5" id="KW-1185">Reference proteome</keyword>
<feature type="transmembrane region" description="Helical" evidence="2">
    <location>
        <begin position="27"/>
        <end position="49"/>
    </location>
</feature>
<feature type="domain" description="SMP-30/Gluconolactonase/LRE-like region" evidence="3">
    <location>
        <begin position="229"/>
        <end position="406"/>
    </location>
</feature>
<dbReference type="InterPro" id="IPR013658">
    <property type="entry name" value="SGL"/>
</dbReference>
<evidence type="ECO:0000256" key="1">
    <source>
        <dbReference type="SAM" id="MobiDB-lite"/>
    </source>
</evidence>
<accession>A0A550C185</accession>
<reference evidence="4 5" key="1">
    <citation type="journal article" date="2019" name="New Phytol.">
        <title>Comparative genomics reveals unique wood-decay strategies and fruiting body development in the Schizophyllaceae.</title>
        <authorList>
            <person name="Almasi E."/>
            <person name="Sahu N."/>
            <person name="Krizsan K."/>
            <person name="Balint B."/>
            <person name="Kovacs G.M."/>
            <person name="Kiss B."/>
            <person name="Cseklye J."/>
            <person name="Drula E."/>
            <person name="Henrissat B."/>
            <person name="Nagy I."/>
            <person name="Chovatia M."/>
            <person name="Adam C."/>
            <person name="LaButti K."/>
            <person name="Lipzen A."/>
            <person name="Riley R."/>
            <person name="Grigoriev I.V."/>
            <person name="Nagy L.G."/>
        </authorList>
    </citation>
    <scope>NUCLEOTIDE SEQUENCE [LARGE SCALE GENOMIC DNA]</scope>
    <source>
        <strain evidence="4 5">NL-1724</strain>
    </source>
</reference>
<dbReference type="InterPro" id="IPR011042">
    <property type="entry name" value="6-blade_b-propeller_TolB-like"/>
</dbReference>
<keyword evidence="2" id="KW-1133">Transmembrane helix</keyword>
<comment type="caution">
    <text evidence="4">The sequence shown here is derived from an EMBL/GenBank/DDBJ whole genome shotgun (WGS) entry which is preliminary data.</text>
</comment>
<keyword evidence="2" id="KW-0812">Transmembrane</keyword>
<dbReference type="Pfam" id="PF08450">
    <property type="entry name" value="SGL"/>
    <property type="match status" value="1"/>
</dbReference>
<evidence type="ECO:0000313" key="4">
    <source>
        <dbReference type="EMBL" id="TRM58557.1"/>
    </source>
</evidence>
<dbReference type="PANTHER" id="PTHR47064">
    <property type="entry name" value="PUTATIVE (AFU_ORTHOLOGUE AFUA_1G08990)-RELATED"/>
    <property type="match status" value="1"/>
</dbReference>
<protein>
    <recommendedName>
        <fullName evidence="3">SMP-30/Gluconolactonase/LRE-like region domain-containing protein</fullName>
    </recommendedName>
</protein>
<dbReference type="EMBL" id="VDMD01000035">
    <property type="protein sequence ID" value="TRM58557.1"/>
    <property type="molecule type" value="Genomic_DNA"/>
</dbReference>
<organism evidence="4 5">
    <name type="scientific">Schizophyllum amplum</name>
    <dbReference type="NCBI Taxonomy" id="97359"/>
    <lineage>
        <taxon>Eukaryota</taxon>
        <taxon>Fungi</taxon>
        <taxon>Dikarya</taxon>
        <taxon>Basidiomycota</taxon>
        <taxon>Agaricomycotina</taxon>
        <taxon>Agaricomycetes</taxon>
        <taxon>Agaricomycetidae</taxon>
        <taxon>Agaricales</taxon>
        <taxon>Schizophyllaceae</taxon>
        <taxon>Schizophyllum</taxon>
    </lineage>
</organism>
<dbReference type="STRING" id="97359.A0A550C185"/>